<sequence>MNETMEKLLAAARQGAAQAGDLAVNTAHGLKKKAGETLSAAKQRLRIAALEGEIEGTLAEIGELLYATHTGTPTDSEVLQEKLRKIDALKTEIAVLKGGPDRPVACAVCGTQSRPGDVFCRFCGGKL</sequence>
<evidence type="ECO:0008006" key="3">
    <source>
        <dbReference type="Google" id="ProtNLM"/>
    </source>
</evidence>
<dbReference type="RefSeq" id="WP_187031439.1">
    <property type="nucleotide sequence ID" value="NZ_AP023420.1"/>
</dbReference>
<evidence type="ECO:0000313" key="1">
    <source>
        <dbReference type="EMBL" id="BCK84431.1"/>
    </source>
</evidence>
<reference evidence="1" key="1">
    <citation type="submission" date="2020-09" db="EMBL/GenBank/DDBJ databases">
        <title>New species isolated from human feces.</title>
        <authorList>
            <person name="Kitahara M."/>
            <person name="Shigeno Y."/>
            <person name="Shime M."/>
            <person name="Matsumoto Y."/>
            <person name="Nakamura S."/>
            <person name="Motooka D."/>
            <person name="Fukuoka S."/>
            <person name="Nishikawa H."/>
            <person name="Benno Y."/>
        </authorList>
    </citation>
    <scope>NUCLEOTIDE SEQUENCE</scope>
    <source>
        <strain evidence="1">MM59</strain>
    </source>
</reference>
<evidence type="ECO:0000313" key="2">
    <source>
        <dbReference type="Proteomes" id="UP000679848"/>
    </source>
</evidence>
<proteinExistence type="predicted"/>
<keyword evidence="2" id="KW-1185">Reference proteome</keyword>
<dbReference type="KEGG" id="pfaa:MM59RIKEN_17500"/>
<dbReference type="AlphaFoldDB" id="A0A810QFP1"/>
<name>A0A810QFP1_9FIRM</name>
<accession>A0A810QFP1</accession>
<gene>
    <name evidence="1" type="ORF">MM59RIKEN_17500</name>
</gene>
<protein>
    <recommendedName>
        <fullName evidence="3">Zinc ribbon domain-containing protein</fullName>
    </recommendedName>
</protein>
<dbReference type="Proteomes" id="UP000679848">
    <property type="component" value="Chromosome"/>
</dbReference>
<dbReference type="EMBL" id="AP023420">
    <property type="protein sequence ID" value="BCK84431.1"/>
    <property type="molecule type" value="Genomic_DNA"/>
</dbReference>
<organism evidence="1 2">
    <name type="scientific">Pusillibacter faecalis</name>
    <dbReference type="NCBI Taxonomy" id="2714358"/>
    <lineage>
        <taxon>Bacteria</taxon>
        <taxon>Bacillati</taxon>
        <taxon>Bacillota</taxon>
        <taxon>Clostridia</taxon>
        <taxon>Eubacteriales</taxon>
        <taxon>Oscillospiraceae</taxon>
        <taxon>Pusillibacter</taxon>
    </lineage>
</organism>